<evidence type="ECO:0000313" key="10">
    <source>
        <dbReference type="Proteomes" id="UP000470772"/>
    </source>
</evidence>
<keyword evidence="10" id="KW-1185">Reference proteome</keyword>
<evidence type="ECO:0000256" key="4">
    <source>
        <dbReference type="ARBA" id="ARBA00022692"/>
    </source>
</evidence>
<protein>
    <submittedName>
        <fullName evidence="9">MMPL family transporter</fullName>
    </submittedName>
</protein>
<feature type="transmembrane region" description="Helical" evidence="7">
    <location>
        <begin position="658"/>
        <end position="678"/>
    </location>
</feature>
<dbReference type="InterPro" id="IPR050545">
    <property type="entry name" value="Mycobact_MmpL"/>
</dbReference>
<feature type="transmembrane region" description="Helical" evidence="7">
    <location>
        <begin position="1026"/>
        <end position="1053"/>
    </location>
</feature>
<dbReference type="GO" id="GO:0005886">
    <property type="term" value="C:plasma membrane"/>
    <property type="evidence" value="ECO:0007669"/>
    <property type="project" value="UniProtKB-SubCell"/>
</dbReference>
<accession>A0A6A9QMH1</accession>
<gene>
    <name evidence="9" type="ORF">GC250_05515</name>
</gene>
<evidence type="ECO:0000256" key="1">
    <source>
        <dbReference type="ARBA" id="ARBA00004651"/>
    </source>
</evidence>
<comment type="subcellular location">
    <subcellularLocation>
        <location evidence="1">Cell membrane</location>
        <topology evidence="1">Multi-pass membrane protein</topology>
    </subcellularLocation>
</comment>
<evidence type="ECO:0000259" key="8">
    <source>
        <dbReference type="PROSITE" id="PS50156"/>
    </source>
</evidence>
<evidence type="ECO:0000256" key="3">
    <source>
        <dbReference type="ARBA" id="ARBA00022475"/>
    </source>
</evidence>
<feature type="transmembrane region" description="Helical" evidence="7">
    <location>
        <begin position="690"/>
        <end position="710"/>
    </location>
</feature>
<dbReference type="AlphaFoldDB" id="A0A6A9QMH1"/>
<feature type="transmembrane region" description="Helical" evidence="7">
    <location>
        <begin position="622"/>
        <end position="646"/>
    </location>
</feature>
<feature type="transmembrane region" description="Helical" evidence="7">
    <location>
        <begin position="731"/>
        <end position="752"/>
    </location>
</feature>
<evidence type="ECO:0000256" key="6">
    <source>
        <dbReference type="ARBA" id="ARBA00023136"/>
    </source>
</evidence>
<proteinExistence type="inferred from homology"/>
<keyword evidence="3" id="KW-1003">Cell membrane</keyword>
<feature type="domain" description="SSD" evidence="8">
    <location>
        <begin position="664"/>
        <end position="784"/>
    </location>
</feature>
<sequence length="1142" mass="125307">MFDKLGTFEASKWYVVVAIWILIVIIAAPFTSLFFHSVSNQITISIPGSTAQQAQQIVSKDFHIGGASSASALLFIQGNISQYSGFFANFTKYGNASISDFFTIEKGILNSSITKGLNATESLAKTFKNISSQEIQTEGKLNYTYTNLTAKINGLEKLNSSASEVESKFVNVSSALNSTSKKLEALHQEGLGLERNFTYLKGNETELNSTIETLSKLEYGVPLTFLKVWENAYNETKSVNLADGIAFMKTYQGVNGTARQYFVNFDSDWNSSFRVGDNPYLVALNLIPEAVNQTFSNTKEYNLAISISKSFNFSDFQNVTTIQDFVANLFNQTYHVPIYIAKSLLIESPENVTLKILHQKTNISYPILMQTLSSENFTGIAAQILESKVNASGSRFIEQVYLHLNYTPLQFAISYLSSVSNVSPTIVKEVLTSNSTGLIFLISNEASNKTGIPSWFYVSLLRYKDLNNLTAYLFSSHLNKLDSLLSKFNMTTKQLAEELLNSSQDYPLAASLISRSFSNASPELSVNVTLLYKYLLKGVKENATPASIVYSAIVSNKFPVEPVERVKDQLYNGSYLLVAISGNVTYKETQEIQQYVQSHMPSFTGKIYLTGSKPVSHVIGNIGASAFAIAIPVGIALAIILTGIYFRSIIAALVPLTIYLAAYVVASDVIYLIVIKTLGITVDFLTPSQVLLLALGLGTDYVVFMASRYIEEREKGLEKNDAVIETVKWGGKAVTITAFVVALSFLFIYIYNVPFFSDTAIAEMLAVIVIWLTSITLFPSLLAAVGDKLFFPRKIREKKEKEVKGKYSNAGVKAGIVVAIVVISVIAAMGTPLTFNILGLLPSSPATEGINVLSQTLTTSNVFPICVVIPGNFSYSTAYAIYENLSNIPGVTAVQSPVSPDGFLVNQSSLKNYNYTEYISHGYMLFVVNQKYPPFSNNAFQVVHDVIQKVGKSGYVGGGPVDSYNILNFVNTDFFTIVALISITMYIILVIITRSFPIAGIILFTILSAVAITLAVERVIFESVGIFAVIPLILVAIIIGIGMDYNIFLVARIHEELEKGLTMEEAVHTTVKRIGTTIAFLGLIFAGTLGSLMLVRAAILQEIGFALAVAAVLETTLLWRYLAPSLIVLVYRKLKSRPKMIV</sequence>
<dbReference type="Pfam" id="PF03176">
    <property type="entry name" value="MMPL"/>
    <property type="match status" value="2"/>
</dbReference>
<dbReference type="SUPFAM" id="SSF82866">
    <property type="entry name" value="Multidrug efflux transporter AcrB transmembrane domain"/>
    <property type="match status" value="2"/>
</dbReference>
<feature type="transmembrane region" description="Helical" evidence="7">
    <location>
        <begin position="12"/>
        <end position="35"/>
    </location>
</feature>
<keyword evidence="6 7" id="KW-0472">Membrane</keyword>
<feature type="transmembrane region" description="Helical" evidence="7">
    <location>
        <begin position="1074"/>
        <end position="1099"/>
    </location>
</feature>
<feature type="transmembrane region" description="Helical" evidence="7">
    <location>
        <begin position="1105"/>
        <end position="1131"/>
    </location>
</feature>
<reference evidence="9 10" key="1">
    <citation type="submission" date="2019-10" db="EMBL/GenBank/DDBJ databases">
        <title>Sequencing and Assembly of Multiple Reported Metal-Biooxidizing Members of the Extremely Thermoacidophilic Archaeal Family Sulfolobaceae.</title>
        <authorList>
            <person name="Counts J.A."/>
            <person name="Kelly R.M."/>
        </authorList>
    </citation>
    <scope>NUCLEOTIDE SEQUENCE [LARGE SCALE GENOMIC DNA]</scope>
    <source>
        <strain evidence="9 10">DSM 6482</strain>
    </source>
</reference>
<comment type="caution">
    <text evidence="9">The sequence shown here is derived from an EMBL/GenBank/DDBJ whole genome shotgun (WGS) entry which is preliminary data.</text>
</comment>
<feature type="transmembrane region" description="Helical" evidence="7">
    <location>
        <begin position="974"/>
        <end position="992"/>
    </location>
</feature>
<evidence type="ECO:0000256" key="2">
    <source>
        <dbReference type="ARBA" id="ARBA00010157"/>
    </source>
</evidence>
<feature type="transmembrane region" description="Helical" evidence="7">
    <location>
        <begin position="999"/>
        <end position="1020"/>
    </location>
</feature>
<keyword evidence="4 7" id="KW-0812">Transmembrane</keyword>
<comment type="similarity">
    <text evidence="2">Belongs to the resistance-nodulation-cell division (RND) (TC 2.A.6) family. MmpL subfamily.</text>
</comment>
<feature type="transmembrane region" description="Helical" evidence="7">
    <location>
        <begin position="812"/>
        <end position="835"/>
    </location>
</feature>
<name>A0A6A9QMH1_SULME</name>
<keyword evidence="5 7" id="KW-1133">Transmembrane helix</keyword>
<dbReference type="InterPro" id="IPR000731">
    <property type="entry name" value="SSD"/>
</dbReference>
<dbReference type="Proteomes" id="UP000470772">
    <property type="component" value="Unassembled WGS sequence"/>
</dbReference>
<dbReference type="PROSITE" id="PS50156">
    <property type="entry name" value="SSD"/>
    <property type="match status" value="1"/>
</dbReference>
<evidence type="ECO:0000256" key="7">
    <source>
        <dbReference type="SAM" id="Phobius"/>
    </source>
</evidence>
<feature type="transmembrane region" description="Helical" evidence="7">
    <location>
        <begin position="764"/>
        <end position="791"/>
    </location>
</feature>
<evidence type="ECO:0000256" key="5">
    <source>
        <dbReference type="ARBA" id="ARBA00022989"/>
    </source>
</evidence>
<dbReference type="EMBL" id="WGGD01000005">
    <property type="protein sequence ID" value="MUN28908.1"/>
    <property type="molecule type" value="Genomic_DNA"/>
</dbReference>
<organism evidence="9 10">
    <name type="scientific">Sulfuracidifex metallicus DSM 6482 = JCM 9184</name>
    <dbReference type="NCBI Taxonomy" id="523847"/>
    <lineage>
        <taxon>Archaea</taxon>
        <taxon>Thermoproteota</taxon>
        <taxon>Thermoprotei</taxon>
        <taxon>Sulfolobales</taxon>
        <taxon>Sulfolobaceae</taxon>
        <taxon>Sulfuracidifex</taxon>
    </lineage>
</organism>
<dbReference type="Gene3D" id="1.20.1640.10">
    <property type="entry name" value="Multidrug efflux transporter AcrB transmembrane domain"/>
    <property type="match status" value="2"/>
</dbReference>
<dbReference type="InterPro" id="IPR004869">
    <property type="entry name" value="MMPL_dom"/>
</dbReference>
<evidence type="ECO:0000313" key="9">
    <source>
        <dbReference type="EMBL" id="MUN28908.1"/>
    </source>
</evidence>
<dbReference type="PANTHER" id="PTHR33406:SF6">
    <property type="entry name" value="MEMBRANE PROTEIN YDGH-RELATED"/>
    <property type="match status" value="1"/>
</dbReference>
<dbReference type="RefSeq" id="WP_156016499.1">
    <property type="nucleotide sequence ID" value="NZ_WGGD01000005.1"/>
</dbReference>
<dbReference type="PANTHER" id="PTHR33406">
    <property type="entry name" value="MEMBRANE PROTEIN MJ1562-RELATED"/>
    <property type="match status" value="1"/>
</dbReference>